<dbReference type="Proteomes" id="UP001596223">
    <property type="component" value="Unassembled WGS sequence"/>
</dbReference>
<evidence type="ECO:0000313" key="5">
    <source>
        <dbReference type="Proteomes" id="UP001596223"/>
    </source>
</evidence>
<dbReference type="InterPro" id="IPR008462">
    <property type="entry name" value="CsbD"/>
</dbReference>
<gene>
    <name evidence="4" type="ORF">ACFP3H_05100</name>
</gene>
<dbReference type="Gene3D" id="1.10.1470.10">
    <property type="entry name" value="YjbJ"/>
    <property type="match status" value="1"/>
</dbReference>
<organism evidence="4 5">
    <name type="scientific">Nocardia lasii</name>
    <dbReference type="NCBI Taxonomy" id="1616107"/>
    <lineage>
        <taxon>Bacteria</taxon>
        <taxon>Bacillati</taxon>
        <taxon>Actinomycetota</taxon>
        <taxon>Actinomycetes</taxon>
        <taxon>Mycobacteriales</taxon>
        <taxon>Nocardiaceae</taxon>
        <taxon>Nocardia</taxon>
    </lineage>
</organism>
<feature type="region of interest" description="Disordered" evidence="2">
    <location>
        <begin position="1"/>
        <end position="57"/>
    </location>
</feature>
<comment type="similarity">
    <text evidence="1">Belongs to the UPF0337 (CsbD) family.</text>
</comment>
<name>A0ABW1JP13_9NOCA</name>
<evidence type="ECO:0000259" key="3">
    <source>
        <dbReference type="Pfam" id="PF05532"/>
    </source>
</evidence>
<feature type="domain" description="CsbD-like" evidence="3">
    <location>
        <begin position="5"/>
        <end position="57"/>
    </location>
</feature>
<protein>
    <submittedName>
        <fullName evidence="4">CsbD family protein</fullName>
    </submittedName>
</protein>
<evidence type="ECO:0000256" key="1">
    <source>
        <dbReference type="ARBA" id="ARBA00009129"/>
    </source>
</evidence>
<accession>A0ABW1JP13</accession>
<evidence type="ECO:0000256" key="2">
    <source>
        <dbReference type="SAM" id="MobiDB-lite"/>
    </source>
</evidence>
<proteinExistence type="inferred from homology"/>
<dbReference type="RefSeq" id="WP_378600307.1">
    <property type="nucleotide sequence ID" value="NZ_JBHSQN010000002.1"/>
</dbReference>
<keyword evidence="5" id="KW-1185">Reference proteome</keyword>
<dbReference type="InterPro" id="IPR036629">
    <property type="entry name" value="YjbJ_sf"/>
</dbReference>
<dbReference type="Pfam" id="PF05532">
    <property type="entry name" value="CsbD"/>
    <property type="match status" value="1"/>
</dbReference>
<sequence>MSLADKAKHKAEELVGKAKEAAGKSTDDRYLEHEGRADQSKANLKDAGEKVKDAFRD</sequence>
<dbReference type="EMBL" id="JBHSQN010000002">
    <property type="protein sequence ID" value="MFC6010419.1"/>
    <property type="molecule type" value="Genomic_DNA"/>
</dbReference>
<comment type="caution">
    <text evidence="4">The sequence shown here is derived from an EMBL/GenBank/DDBJ whole genome shotgun (WGS) entry which is preliminary data.</text>
</comment>
<reference evidence="5" key="1">
    <citation type="journal article" date="2019" name="Int. J. Syst. Evol. Microbiol.">
        <title>The Global Catalogue of Microorganisms (GCM) 10K type strain sequencing project: providing services to taxonomists for standard genome sequencing and annotation.</title>
        <authorList>
            <consortium name="The Broad Institute Genomics Platform"/>
            <consortium name="The Broad Institute Genome Sequencing Center for Infectious Disease"/>
            <person name="Wu L."/>
            <person name="Ma J."/>
        </authorList>
    </citation>
    <scope>NUCLEOTIDE SEQUENCE [LARGE SCALE GENOMIC DNA]</scope>
    <source>
        <strain evidence="5">CCUG 36956</strain>
    </source>
</reference>
<evidence type="ECO:0000313" key="4">
    <source>
        <dbReference type="EMBL" id="MFC6010419.1"/>
    </source>
</evidence>
<feature type="compositionally biased region" description="Basic and acidic residues" evidence="2">
    <location>
        <begin position="10"/>
        <end position="57"/>
    </location>
</feature>
<dbReference type="SUPFAM" id="SSF69047">
    <property type="entry name" value="Hypothetical protein YjbJ"/>
    <property type="match status" value="1"/>
</dbReference>